<dbReference type="RefSeq" id="WP_011177939.1">
    <property type="nucleotide sequence ID" value="NC_005877.1"/>
</dbReference>
<dbReference type="eggNOG" id="arCOG00057">
    <property type="taxonomic scope" value="Archaea"/>
</dbReference>
<dbReference type="Pfam" id="PF01380">
    <property type="entry name" value="SIS"/>
    <property type="match status" value="2"/>
</dbReference>
<dbReference type="InParanoid" id="Q6KZX9"/>
<protein>
    <submittedName>
        <fullName evidence="3">Isomerizing glucosamine--fructose-6-phosphate aminotransferase</fullName>
        <ecNumber evidence="3">2.6.1.16</ecNumber>
    </submittedName>
</protein>
<dbReference type="SUPFAM" id="SSF53697">
    <property type="entry name" value="SIS domain"/>
    <property type="match status" value="1"/>
</dbReference>
<dbReference type="GO" id="GO:0006487">
    <property type="term" value="P:protein N-linked glycosylation"/>
    <property type="evidence" value="ECO:0007669"/>
    <property type="project" value="TreeGrafter"/>
</dbReference>
<feature type="coiled-coil region" evidence="1">
    <location>
        <begin position="174"/>
        <end position="201"/>
    </location>
</feature>
<name>Q6KZX9_PICTO</name>
<feature type="domain" description="SIS" evidence="2">
    <location>
        <begin position="33"/>
        <end position="163"/>
    </location>
</feature>
<reference evidence="3 4" key="1">
    <citation type="journal article" date="2004" name="Proc. Natl. Acad. Sci. U.S.A.">
        <title>Genome sequence of Picrophilus torridus and its implications for life around pH 0.</title>
        <authorList>
            <person name="Futterer O."/>
            <person name="Angelov A."/>
            <person name="Liesegang H."/>
            <person name="Gottschalk G."/>
            <person name="Schleper C."/>
            <person name="Schepers B."/>
            <person name="Dock C."/>
            <person name="Antranikian G."/>
            <person name="Liebl W."/>
        </authorList>
    </citation>
    <scope>NUCLEOTIDE SEQUENCE [LARGE SCALE GENOMIC DNA]</scope>
    <source>
        <strain evidence="4">ATCC 700027 / DSM 9790 / JCM 10055 / NBRC 100828</strain>
    </source>
</reference>
<evidence type="ECO:0000256" key="1">
    <source>
        <dbReference type="SAM" id="Coils"/>
    </source>
</evidence>
<organism evidence="3 4">
    <name type="scientific">Picrophilus torridus (strain ATCC 700027 / DSM 9790 / JCM 10055 / NBRC 100828 / KAW 2/3)</name>
    <dbReference type="NCBI Taxonomy" id="1122961"/>
    <lineage>
        <taxon>Archaea</taxon>
        <taxon>Methanobacteriati</taxon>
        <taxon>Thermoplasmatota</taxon>
        <taxon>Thermoplasmata</taxon>
        <taxon>Thermoplasmatales</taxon>
        <taxon>Picrophilaceae</taxon>
        <taxon>Picrophilus</taxon>
    </lineage>
</organism>
<dbReference type="EMBL" id="AE017261">
    <property type="protein sequence ID" value="AAT43723.1"/>
    <property type="molecule type" value="Genomic_DNA"/>
</dbReference>
<dbReference type="InterPro" id="IPR035490">
    <property type="entry name" value="GlmS/FrlB_SIS"/>
</dbReference>
<evidence type="ECO:0000313" key="4">
    <source>
        <dbReference type="Proteomes" id="UP000000438"/>
    </source>
</evidence>
<dbReference type="EC" id="2.6.1.16" evidence="3"/>
<dbReference type="PaxDb" id="263820-PTO1138"/>
<keyword evidence="1" id="KW-0175">Coiled coil</keyword>
<sequence length="344" mass="39209">MTDEVPEKRNKHPYIMYDMIRDIPNGISKTIDVMESMDYSFLNAPLIMTGNGTAYHAGYLGMQFLKKTNYHFDFIQAYELLNYYIPDGTVIGISHTGKTKSTVDAIEFSKRYSYTVGITHYMDSPLYKISNKPVFIDSVDKSLCNTKAFFDNAFASLYIAMNYSGIYFDVKDIKNDIIDVINKKEKEISELTSKLSHINNVFVLGAGPNYIAAREAAQKIKEATHLHAEGIELEEFNHGCTSVIDENSLLIIINNKTVNKRTEDIVRACKVLGTKTIVIRGDGDFSIDLNESNDEYIEPFTNMAVLYYIAYYLALAKKVNPDLLRFDERKYREFDDIIFPPGAH</sequence>
<dbReference type="FunCoup" id="Q6KZX9">
    <property type="interactions" value="26"/>
</dbReference>
<dbReference type="OrthoDB" id="372195at2157"/>
<evidence type="ECO:0000313" key="3">
    <source>
        <dbReference type="EMBL" id="AAT43723.1"/>
    </source>
</evidence>
<dbReference type="GeneID" id="2844458"/>
<dbReference type="InterPro" id="IPR046348">
    <property type="entry name" value="SIS_dom_sf"/>
</dbReference>
<dbReference type="KEGG" id="pto:PTO1138"/>
<dbReference type="InterPro" id="IPR001347">
    <property type="entry name" value="SIS_dom"/>
</dbReference>
<keyword evidence="3" id="KW-0808">Transferase</keyword>
<accession>Q6KZX9</accession>
<dbReference type="AlphaFoldDB" id="Q6KZX9"/>
<dbReference type="GO" id="GO:0006002">
    <property type="term" value="P:fructose 6-phosphate metabolic process"/>
    <property type="evidence" value="ECO:0007669"/>
    <property type="project" value="TreeGrafter"/>
</dbReference>
<dbReference type="CDD" id="cd05009">
    <property type="entry name" value="SIS_GlmS_GlmD_2"/>
    <property type="match status" value="1"/>
</dbReference>
<dbReference type="Proteomes" id="UP000000438">
    <property type="component" value="Chromosome"/>
</dbReference>
<gene>
    <name evidence="3" type="ordered locus">PTO1138</name>
</gene>
<dbReference type="GO" id="GO:0006047">
    <property type="term" value="P:UDP-N-acetylglucosamine metabolic process"/>
    <property type="evidence" value="ECO:0007669"/>
    <property type="project" value="TreeGrafter"/>
</dbReference>
<dbReference type="GO" id="GO:0097367">
    <property type="term" value="F:carbohydrate derivative binding"/>
    <property type="evidence" value="ECO:0007669"/>
    <property type="project" value="InterPro"/>
</dbReference>
<dbReference type="PROSITE" id="PS51464">
    <property type="entry name" value="SIS"/>
    <property type="match status" value="2"/>
</dbReference>
<proteinExistence type="predicted"/>
<feature type="domain" description="SIS" evidence="2">
    <location>
        <begin position="191"/>
        <end position="324"/>
    </location>
</feature>
<dbReference type="HOGENOM" id="CLU_012520_2_0_2"/>
<dbReference type="GO" id="GO:0004360">
    <property type="term" value="F:glutamine-fructose-6-phosphate transaminase (isomerizing) activity"/>
    <property type="evidence" value="ECO:0007669"/>
    <property type="project" value="UniProtKB-EC"/>
</dbReference>
<evidence type="ECO:0000259" key="2">
    <source>
        <dbReference type="PROSITE" id="PS51464"/>
    </source>
</evidence>
<dbReference type="STRING" id="263820.PTO1138"/>
<dbReference type="PANTHER" id="PTHR10937:SF0">
    <property type="entry name" value="GLUTAMINE--FRUCTOSE-6-PHOSPHATE TRANSAMINASE (ISOMERIZING)"/>
    <property type="match status" value="1"/>
</dbReference>
<dbReference type="PANTHER" id="PTHR10937">
    <property type="entry name" value="GLUCOSAMINE--FRUCTOSE-6-PHOSPHATE AMINOTRANSFERASE, ISOMERIZING"/>
    <property type="match status" value="1"/>
</dbReference>
<dbReference type="Gene3D" id="3.40.50.10490">
    <property type="entry name" value="Glucose-6-phosphate isomerase like protein, domain 1"/>
    <property type="match status" value="2"/>
</dbReference>
<keyword evidence="3" id="KW-0032">Aminotransferase</keyword>